<evidence type="ECO:0000259" key="8">
    <source>
        <dbReference type="Pfam" id="PF00278"/>
    </source>
</evidence>
<feature type="domain" description="Orn/DAP/Arg decarboxylase 2 C-terminal" evidence="8">
    <location>
        <begin position="30"/>
        <end position="369"/>
    </location>
</feature>
<dbReference type="InterPro" id="IPR022657">
    <property type="entry name" value="De-COase2_CS"/>
</dbReference>
<evidence type="ECO:0000313" key="10">
    <source>
        <dbReference type="EMBL" id="MDN0074396.1"/>
    </source>
</evidence>
<dbReference type="PROSITE" id="PS00879">
    <property type="entry name" value="ODR_DC_2_2"/>
    <property type="match status" value="1"/>
</dbReference>
<dbReference type="SUPFAM" id="SSF51419">
    <property type="entry name" value="PLP-binding barrel"/>
    <property type="match status" value="1"/>
</dbReference>
<dbReference type="InterPro" id="IPR022644">
    <property type="entry name" value="De-COase2_N"/>
</dbReference>
<dbReference type="Pfam" id="PF02784">
    <property type="entry name" value="Orn_Arg_deC_N"/>
    <property type="match status" value="1"/>
</dbReference>
<dbReference type="EC" id="4.1.1.20" evidence="5 6"/>
<dbReference type="NCBIfam" id="TIGR01048">
    <property type="entry name" value="lysA"/>
    <property type="match status" value="1"/>
</dbReference>
<name>A0ABT7XKT4_9NEIS</name>
<feature type="binding site" evidence="5">
    <location>
        <position position="371"/>
    </location>
    <ligand>
        <name>pyridoxal 5'-phosphate</name>
        <dbReference type="ChEBI" id="CHEBI:597326"/>
    </ligand>
</feature>
<feature type="binding site" evidence="5">
    <location>
        <position position="276"/>
    </location>
    <ligand>
        <name>substrate</name>
    </ligand>
</feature>
<evidence type="ECO:0000256" key="2">
    <source>
        <dbReference type="ARBA" id="ARBA00022793"/>
    </source>
</evidence>
<comment type="subunit">
    <text evidence="5">Homodimer.</text>
</comment>
<dbReference type="InterPro" id="IPR009006">
    <property type="entry name" value="Ala_racemase/Decarboxylase_C"/>
</dbReference>
<protein>
    <recommendedName>
        <fullName evidence="5 6">Diaminopimelate decarboxylase</fullName>
        <shortName evidence="5">DAP decarboxylase</shortName>
        <shortName evidence="5">DAPDC</shortName>
        <ecNumber evidence="5 6">4.1.1.20</ecNumber>
    </recommendedName>
</protein>
<keyword evidence="5 7" id="KW-0457">Lysine biosynthesis</keyword>
<feature type="binding site" evidence="5">
    <location>
        <position position="344"/>
    </location>
    <ligand>
        <name>substrate</name>
    </ligand>
</feature>
<dbReference type="PANTHER" id="PTHR43727">
    <property type="entry name" value="DIAMINOPIMELATE DECARBOXYLASE"/>
    <property type="match status" value="1"/>
</dbReference>
<feature type="binding site" evidence="5">
    <location>
        <position position="316"/>
    </location>
    <ligand>
        <name>substrate</name>
    </ligand>
</feature>
<keyword evidence="3 5" id="KW-0663">Pyridoxal phosphate</keyword>
<feature type="domain" description="Orn/DAP/Arg decarboxylase 2 N-terminal" evidence="9">
    <location>
        <begin position="39"/>
        <end position="279"/>
    </location>
</feature>
<dbReference type="CDD" id="cd06828">
    <property type="entry name" value="PLPDE_III_DapDC"/>
    <property type="match status" value="1"/>
</dbReference>
<organism evidence="10 11">
    <name type="scientific">Crenobacter oryzisoli</name>
    <dbReference type="NCBI Taxonomy" id="3056844"/>
    <lineage>
        <taxon>Bacteria</taxon>
        <taxon>Pseudomonadati</taxon>
        <taxon>Pseudomonadota</taxon>
        <taxon>Betaproteobacteria</taxon>
        <taxon>Neisseriales</taxon>
        <taxon>Neisseriaceae</taxon>
        <taxon>Crenobacter</taxon>
    </lineage>
</organism>
<dbReference type="GO" id="GO:0008836">
    <property type="term" value="F:diaminopimelate decarboxylase activity"/>
    <property type="evidence" value="ECO:0007669"/>
    <property type="project" value="UniProtKB-EC"/>
</dbReference>
<dbReference type="PRINTS" id="PR01179">
    <property type="entry name" value="ODADCRBXLASE"/>
</dbReference>
<dbReference type="Gene3D" id="3.20.20.10">
    <property type="entry name" value="Alanine racemase"/>
    <property type="match status" value="1"/>
</dbReference>
<feature type="binding site" evidence="5">
    <location>
        <begin position="273"/>
        <end position="276"/>
    </location>
    <ligand>
        <name>pyridoxal 5'-phosphate</name>
        <dbReference type="ChEBI" id="CHEBI:597326"/>
    </ligand>
</feature>
<dbReference type="Proteomes" id="UP001168540">
    <property type="component" value="Unassembled WGS sequence"/>
</dbReference>
<dbReference type="InterPro" id="IPR022643">
    <property type="entry name" value="De-COase2_C"/>
</dbReference>
<comment type="similarity">
    <text evidence="5">Belongs to the Orn/Lys/Arg decarboxylase class-II family. LysA subfamily.</text>
</comment>
<feature type="binding site" evidence="5">
    <location>
        <position position="371"/>
    </location>
    <ligand>
        <name>substrate</name>
    </ligand>
</feature>
<reference evidence="10" key="1">
    <citation type="submission" date="2023-06" db="EMBL/GenBank/DDBJ databases">
        <authorList>
            <person name="Zhang S."/>
        </authorList>
    </citation>
    <scope>NUCLEOTIDE SEQUENCE</scope>
    <source>
        <strain evidence="10">SG2303</strain>
    </source>
</reference>
<feature type="modified residue" description="N6-(pyridoxal phosphate)lysine" evidence="5">
    <location>
        <position position="60"/>
    </location>
</feature>
<keyword evidence="2 5" id="KW-0210">Decarboxylase</keyword>
<dbReference type="HAMAP" id="MF_02120">
    <property type="entry name" value="LysA"/>
    <property type="match status" value="1"/>
</dbReference>
<dbReference type="EMBL" id="JAUEDK010000007">
    <property type="protein sequence ID" value="MDN0074396.1"/>
    <property type="molecule type" value="Genomic_DNA"/>
</dbReference>
<comment type="pathway">
    <text evidence="5 7">Amino-acid biosynthesis; L-lysine biosynthesis via DAP pathway; L-lysine from DL-2,6-diaminopimelate: step 1/1.</text>
</comment>
<comment type="caution">
    <text evidence="10">The sequence shown here is derived from an EMBL/GenBank/DDBJ whole genome shotgun (WGS) entry which is preliminary data.</text>
</comment>
<accession>A0ABT7XKT4</accession>
<dbReference type="RefSeq" id="WP_289828964.1">
    <property type="nucleotide sequence ID" value="NZ_JAUEDK010000007.1"/>
</dbReference>
<feature type="binding site" evidence="5">
    <location>
        <position position="312"/>
    </location>
    <ligand>
        <name>substrate</name>
    </ligand>
</feature>
<comment type="catalytic activity">
    <reaction evidence="5 7">
        <text>meso-2,6-diaminopimelate + H(+) = L-lysine + CO2</text>
        <dbReference type="Rhea" id="RHEA:15101"/>
        <dbReference type="ChEBI" id="CHEBI:15378"/>
        <dbReference type="ChEBI" id="CHEBI:16526"/>
        <dbReference type="ChEBI" id="CHEBI:32551"/>
        <dbReference type="ChEBI" id="CHEBI:57791"/>
        <dbReference type="EC" id="4.1.1.20"/>
    </reaction>
</comment>
<dbReference type="SUPFAM" id="SSF50621">
    <property type="entry name" value="Alanine racemase C-terminal domain-like"/>
    <property type="match status" value="1"/>
</dbReference>
<feature type="binding site" evidence="5">
    <location>
        <position position="239"/>
    </location>
    <ligand>
        <name>pyridoxal 5'-phosphate</name>
        <dbReference type="ChEBI" id="CHEBI:597326"/>
    </ligand>
</feature>
<comment type="function">
    <text evidence="5">Specifically catalyzes the decarboxylation of meso-diaminopimelate (meso-DAP) to L-lysine.</text>
</comment>
<evidence type="ECO:0000256" key="6">
    <source>
        <dbReference type="NCBIfam" id="TIGR01048"/>
    </source>
</evidence>
<evidence type="ECO:0000313" key="11">
    <source>
        <dbReference type="Proteomes" id="UP001168540"/>
    </source>
</evidence>
<gene>
    <name evidence="5 10" type="primary">lysA</name>
    <name evidence="10" type="ORF">QU481_05745</name>
</gene>
<evidence type="ECO:0000256" key="4">
    <source>
        <dbReference type="ARBA" id="ARBA00023239"/>
    </source>
</evidence>
<evidence type="ECO:0000256" key="1">
    <source>
        <dbReference type="ARBA" id="ARBA00001933"/>
    </source>
</evidence>
<keyword evidence="4 5" id="KW-0456">Lyase</keyword>
<dbReference type="InterPro" id="IPR029066">
    <property type="entry name" value="PLP-binding_barrel"/>
</dbReference>
<sequence>MNAFTYRDGALAVDDVALNTLAEQYGTPLYVYSATALDAAYQAYRDAFTGLAPLICYAVKANGNLAVLQRFARLGSGFDIVSGGELARVLAAGGDAGKVIFSGVGKSADEMRYALEAGIRCFNVESINELKRLNDVAGELGRKAPVSLRVNPDVDAKTHPYISTGLKDNKFGIAFDAAFDAYQLAASLPHLDVVGIDCHIGSQLTDVTPLVDALDRLLVLIDQLAAAGIVLKHIDLGGGIGIRYTDETPPDLAAYAAEVAKRLAGRNLHLMLEPGRSLVGNAGVLLTRVEYLKLGEEKNFAVVDAAMNDLMRPSLYSAYHDIVTVAEQPAAAPQRCDVVGPICESGDFLGKDRELAIGEGDLLAVMSCGAYASTMASNYNVRPRAAEVLVDGSAVKLVRRRETLDEILANEKALLS</sequence>
<evidence type="ECO:0000259" key="9">
    <source>
        <dbReference type="Pfam" id="PF02784"/>
    </source>
</evidence>
<comment type="cofactor">
    <cofactor evidence="1 5 7">
        <name>pyridoxal 5'-phosphate</name>
        <dbReference type="ChEBI" id="CHEBI:597326"/>
    </cofactor>
</comment>
<dbReference type="Pfam" id="PF00278">
    <property type="entry name" value="Orn_DAP_Arg_deC"/>
    <property type="match status" value="1"/>
</dbReference>
<dbReference type="PANTHER" id="PTHR43727:SF2">
    <property type="entry name" value="GROUP IV DECARBOXYLASE"/>
    <property type="match status" value="1"/>
</dbReference>
<dbReference type="PRINTS" id="PR01181">
    <property type="entry name" value="DAPDCRBXLASE"/>
</dbReference>
<dbReference type="InterPro" id="IPR000183">
    <property type="entry name" value="Orn/DAP/Arg_de-COase"/>
</dbReference>
<keyword evidence="11" id="KW-1185">Reference proteome</keyword>
<dbReference type="InterPro" id="IPR002986">
    <property type="entry name" value="DAP_deCOOHase_LysA"/>
</dbReference>
<evidence type="ECO:0000256" key="7">
    <source>
        <dbReference type="RuleBase" id="RU003738"/>
    </source>
</evidence>
<evidence type="ECO:0000256" key="3">
    <source>
        <dbReference type="ARBA" id="ARBA00022898"/>
    </source>
</evidence>
<keyword evidence="5" id="KW-0028">Amino-acid biosynthesis</keyword>
<dbReference type="Gene3D" id="2.40.37.10">
    <property type="entry name" value="Lyase, Ornithine Decarboxylase, Chain A, domain 1"/>
    <property type="match status" value="1"/>
</dbReference>
<evidence type="ECO:0000256" key="5">
    <source>
        <dbReference type="HAMAP-Rule" id="MF_02120"/>
    </source>
</evidence>
<proteinExistence type="inferred from homology"/>